<dbReference type="Proteomes" id="UP001143509">
    <property type="component" value="Unassembled WGS sequence"/>
</dbReference>
<reference evidence="1" key="2">
    <citation type="submission" date="2023-01" db="EMBL/GenBank/DDBJ databases">
        <authorList>
            <person name="Sun Q."/>
            <person name="Evtushenko L."/>
        </authorList>
    </citation>
    <scope>NUCLEOTIDE SEQUENCE</scope>
    <source>
        <strain evidence="1">VKM B-1499</strain>
    </source>
</reference>
<evidence type="ECO:0000313" key="2">
    <source>
        <dbReference type="Proteomes" id="UP001143509"/>
    </source>
</evidence>
<accession>A0ABQ5TBW4</accession>
<sequence>MRRTNGVFSRSERRLAILAAVIVVAVTALALATGGLITPPAGTGGRASYGFADLPGVMDARPLA</sequence>
<comment type="caution">
    <text evidence="1">The sequence shown here is derived from an EMBL/GenBank/DDBJ whole genome shotgun (WGS) entry which is preliminary data.</text>
</comment>
<evidence type="ECO:0000313" key="1">
    <source>
        <dbReference type="EMBL" id="GLK49853.1"/>
    </source>
</evidence>
<gene>
    <name evidence="1" type="ORF">GCM10017620_28270</name>
</gene>
<dbReference type="EMBL" id="BSFD01000011">
    <property type="protein sequence ID" value="GLK49853.1"/>
    <property type="molecule type" value="Genomic_DNA"/>
</dbReference>
<organism evidence="1 2">
    <name type="scientific">Brevundimonas intermedia</name>
    <dbReference type="NCBI Taxonomy" id="74315"/>
    <lineage>
        <taxon>Bacteria</taxon>
        <taxon>Pseudomonadati</taxon>
        <taxon>Pseudomonadota</taxon>
        <taxon>Alphaproteobacteria</taxon>
        <taxon>Caulobacterales</taxon>
        <taxon>Caulobacteraceae</taxon>
        <taxon>Brevundimonas</taxon>
    </lineage>
</organism>
<protein>
    <submittedName>
        <fullName evidence="1">Uncharacterized protein</fullName>
    </submittedName>
</protein>
<keyword evidence="2" id="KW-1185">Reference proteome</keyword>
<proteinExistence type="predicted"/>
<name>A0ABQ5TBW4_9CAUL</name>
<reference evidence="1" key="1">
    <citation type="journal article" date="2014" name="Int. J. Syst. Evol. Microbiol.">
        <title>Complete genome of a new Firmicutes species belonging to the dominant human colonic microbiota ('Ruminococcus bicirculans') reveals two chromosomes and a selective capacity to utilize plant glucans.</title>
        <authorList>
            <consortium name="NISC Comparative Sequencing Program"/>
            <person name="Wegmann U."/>
            <person name="Louis P."/>
            <person name="Goesmann A."/>
            <person name="Henrissat B."/>
            <person name="Duncan S.H."/>
            <person name="Flint H.J."/>
        </authorList>
    </citation>
    <scope>NUCLEOTIDE SEQUENCE</scope>
    <source>
        <strain evidence="1">VKM B-1499</strain>
    </source>
</reference>